<evidence type="ECO:0000256" key="2">
    <source>
        <dbReference type="ARBA" id="ARBA00007776"/>
    </source>
</evidence>
<dbReference type="InterPro" id="IPR007227">
    <property type="entry name" value="Cell_shape_determining_MreD"/>
</dbReference>
<keyword evidence="7 8" id="KW-0472">Membrane</keyword>
<reference evidence="9" key="1">
    <citation type="submission" date="2016-10" db="EMBL/GenBank/DDBJ databases">
        <authorList>
            <person name="See-Too W.S."/>
        </authorList>
    </citation>
    <scope>NUCLEOTIDE SEQUENCE</scope>
    <source>
        <strain evidence="9">L10.15</strain>
    </source>
</reference>
<keyword evidence="5" id="KW-0133">Cell shape</keyword>
<dbReference type="STRING" id="1302659.I858_000905"/>
<sequence length="176" mass="20461">MIRFLIPLICLVLFFMEPVFGLFSPLVINGELNYIVPRFLIMFLIFVTLYYDVKHAVFYGLFFGLLYDVFYIDIIGLYSFLYPAICLVAASVFKRIPQNLVTATLLTLVLLALFEFLLYQFFLLISLTGMPLDLFVTMRLWPTMVANSIFLVMLGWVFKSVMVTQLSERDHKIGLY</sequence>
<accession>A0A1B1RXI0</accession>
<evidence type="ECO:0000256" key="3">
    <source>
        <dbReference type="ARBA" id="ARBA00022475"/>
    </source>
</evidence>
<feature type="transmembrane region" description="Helical" evidence="8">
    <location>
        <begin position="105"/>
        <end position="128"/>
    </location>
</feature>
<dbReference type="RefSeq" id="WP_065524215.1">
    <property type="nucleotide sequence ID" value="NZ_CP016540.2"/>
</dbReference>
<proteinExistence type="inferred from homology"/>
<keyword evidence="4 8" id="KW-0812">Transmembrane</keyword>
<feature type="transmembrane region" description="Helical" evidence="8">
    <location>
        <begin position="6"/>
        <end position="28"/>
    </location>
</feature>
<dbReference type="GO" id="GO:0005886">
    <property type="term" value="C:plasma membrane"/>
    <property type="evidence" value="ECO:0007669"/>
    <property type="project" value="UniProtKB-SubCell"/>
</dbReference>
<dbReference type="KEGG" id="pll:I858_000905"/>
<keyword evidence="10" id="KW-1185">Reference proteome</keyword>
<gene>
    <name evidence="9" type="ORF">I858_000905</name>
</gene>
<dbReference type="EMBL" id="CP016540">
    <property type="protein sequence ID" value="ANU25636.1"/>
    <property type="molecule type" value="Genomic_DNA"/>
</dbReference>
<dbReference type="GO" id="GO:0008360">
    <property type="term" value="P:regulation of cell shape"/>
    <property type="evidence" value="ECO:0007669"/>
    <property type="project" value="UniProtKB-KW"/>
</dbReference>
<evidence type="ECO:0000256" key="1">
    <source>
        <dbReference type="ARBA" id="ARBA00004651"/>
    </source>
</evidence>
<feature type="transmembrane region" description="Helical" evidence="8">
    <location>
        <begin position="71"/>
        <end position="93"/>
    </location>
</feature>
<organism evidence="9 10">
    <name type="scientific">Planococcus versutus</name>
    <dbReference type="NCBI Taxonomy" id="1302659"/>
    <lineage>
        <taxon>Bacteria</taxon>
        <taxon>Bacillati</taxon>
        <taxon>Bacillota</taxon>
        <taxon>Bacilli</taxon>
        <taxon>Bacillales</taxon>
        <taxon>Caryophanaceae</taxon>
        <taxon>Planococcus</taxon>
    </lineage>
</organism>
<evidence type="ECO:0000313" key="9">
    <source>
        <dbReference type="EMBL" id="ANU25636.1"/>
    </source>
</evidence>
<protein>
    <submittedName>
        <fullName evidence="9">Rod shape-determining protein MreD</fullName>
    </submittedName>
</protein>
<comment type="subcellular location">
    <subcellularLocation>
        <location evidence="1">Cell membrane</location>
        <topology evidence="1">Multi-pass membrane protein</topology>
    </subcellularLocation>
</comment>
<keyword evidence="3" id="KW-1003">Cell membrane</keyword>
<comment type="similarity">
    <text evidence="2">Belongs to the MreD family.</text>
</comment>
<evidence type="ECO:0000256" key="6">
    <source>
        <dbReference type="ARBA" id="ARBA00022989"/>
    </source>
</evidence>
<keyword evidence="6 8" id="KW-1133">Transmembrane helix</keyword>
<dbReference type="NCBIfam" id="TIGR03426">
    <property type="entry name" value="shape_MreD"/>
    <property type="match status" value="1"/>
</dbReference>
<feature type="transmembrane region" description="Helical" evidence="8">
    <location>
        <begin position="140"/>
        <end position="158"/>
    </location>
</feature>
<evidence type="ECO:0000256" key="5">
    <source>
        <dbReference type="ARBA" id="ARBA00022960"/>
    </source>
</evidence>
<evidence type="ECO:0000256" key="8">
    <source>
        <dbReference type="SAM" id="Phobius"/>
    </source>
</evidence>
<evidence type="ECO:0000313" key="10">
    <source>
        <dbReference type="Proteomes" id="UP000053354"/>
    </source>
</evidence>
<dbReference type="OrthoDB" id="1653857at2"/>
<name>A0A1B1RXI0_9BACL</name>
<feature type="transmembrane region" description="Helical" evidence="8">
    <location>
        <begin position="35"/>
        <end position="51"/>
    </location>
</feature>
<evidence type="ECO:0000256" key="4">
    <source>
        <dbReference type="ARBA" id="ARBA00022692"/>
    </source>
</evidence>
<dbReference type="AlphaFoldDB" id="A0A1B1RXI0"/>
<dbReference type="Pfam" id="PF04093">
    <property type="entry name" value="MreD"/>
    <property type="match status" value="1"/>
</dbReference>
<dbReference type="Proteomes" id="UP000053354">
    <property type="component" value="Chromosome"/>
</dbReference>
<evidence type="ECO:0000256" key="7">
    <source>
        <dbReference type="ARBA" id="ARBA00023136"/>
    </source>
</evidence>